<organism evidence="2 3">
    <name type="scientific">Phoxinus phoxinus</name>
    <name type="common">Eurasian minnow</name>
    <dbReference type="NCBI Taxonomy" id="58324"/>
    <lineage>
        <taxon>Eukaryota</taxon>
        <taxon>Metazoa</taxon>
        <taxon>Chordata</taxon>
        <taxon>Craniata</taxon>
        <taxon>Vertebrata</taxon>
        <taxon>Euteleostomi</taxon>
        <taxon>Actinopterygii</taxon>
        <taxon>Neopterygii</taxon>
        <taxon>Teleostei</taxon>
        <taxon>Ostariophysi</taxon>
        <taxon>Cypriniformes</taxon>
        <taxon>Leuciscidae</taxon>
        <taxon>Phoxininae</taxon>
        <taxon>Phoxinus</taxon>
    </lineage>
</organism>
<dbReference type="Proteomes" id="UP001364617">
    <property type="component" value="Unassembled WGS sequence"/>
</dbReference>
<evidence type="ECO:0000313" key="3">
    <source>
        <dbReference type="Proteomes" id="UP001364617"/>
    </source>
</evidence>
<name>A0AAN9DRE5_9TELE</name>
<dbReference type="EMBL" id="JAYKXH010000002">
    <property type="protein sequence ID" value="KAK7175377.1"/>
    <property type="molecule type" value="Genomic_DNA"/>
</dbReference>
<feature type="region of interest" description="Disordered" evidence="1">
    <location>
        <begin position="170"/>
        <end position="196"/>
    </location>
</feature>
<reference evidence="2 3" key="1">
    <citation type="submission" date="2024-02" db="EMBL/GenBank/DDBJ databases">
        <title>Chromosome-level genome assembly of the Eurasian Minnow (Phoxinus phoxinus).</title>
        <authorList>
            <person name="Oriowo T.O."/>
            <person name="Martin S."/>
            <person name="Stange M."/>
            <person name="Chrysostomakis Y."/>
            <person name="Brown T."/>
            <person name="Winkler S."/>
            <person name="Kukowka S."/>
            <person name="Myers E.W."/>
            <person name="Bohne A."/>
        </authorList>
    </citation>
    <scope>NUCLEOTIDE SEQUENCE [LARGE SCALE GENOMIC DNA]</scope>
    <source>
        <strain evidence="2">ZFMK-TIS-60720</strain>
        <tissue evidence="2">Whole Organism</tissue>
    </source>
</reference>
<gene>
    <name evidence="2" type="ORF">R3I93_002324</name>
</gene>
<comment type="caution">
    <text evidence="2">The sequence shown here is derived from an EMBL/GenBank/DDBJ whole genome shotgun (WGS) entry which is preliminary data.</text>
</comment>
<dbReference type="AlphaFoldDB" id="A0AAN9DRE5"/>
<sequence>MATPAHLGPAHSPEYKCCGPTLCDNILTSLIQCPGKEDKLKMSKKPGWPPVLPKRDQERREKLRQRLEGDFATTVLRVSKAEALKARAKFSRPYWPPLISSEEKERRRLFRQSLEKRSSPPATPSTSQRWPPEMKTVKVSVPPCASLAVLPPPSAVAKVALKRVPRATAWRRKKRAQEDIKALKQGKATARRRDPRGYPCSLCGKPKRLEFGHSFFRGKAFCATSAGKTVSQWLSDQRRVAAADNVSDVPRTTAWRRKKKQEAISLGLPQKRPKKCTPITCSLCQQPKTKEFGHSRYGGKAFCSSHEGKTVELWLAEQRALAPTL</sequence>
<evidence type="ECO:0000313" key="2">
    <source>
        <dbReference type="EMBL" id="KAK7175377.1"/>
    </source>
</evidence>
<protein>
    <submittedName>
        <fullName evidence="2">Uncharacterized protein</fullName>
    </submittedName>
</protein>
<accession>A0AAN9DRE5</accession>
<keyword evidence="3" id="KW-1185">Reference proteome</keyword>
<evidence type="ECO:0000256" key="1">
    <source>
        <dbReference type="SAM" id="MobiDB-lite"/>
    </source>
</evidence>
<feature type="region of interest" description="Disordered" evidence="1">
    <location>
        <begin position="111"/>
        <end position="133"/>
    </location>
</feature>
<feature type="region of interest" description="Disordered" evidence="1">
    <location>
        <begin position="38"/>
        <end position="58"/>
    </location>
</feature>
<proteinExistence type="predicted"/>